<feature type="domain" description="Amino acid permease/ SLC12A" evidence="6">
    <location>
        <begin position="18"/>
        <end position="100"/>
    </location>
</feature>
<accession>L9VAC3</accession>
<evidence type="ECO:0000256" key="4">
    <source>
        <dbReference type="ARBA" id="ARBA00023136"/>
    </source>
</evidence>
<dbReference type="GO" id="GO:0055085">
    <property type="term" value="P:transmembrane transport"/>
    <property type="evidence" value="ECO:0007669"/>
    <property type="project" value="InterPro"/>
</dbReference>
<evidence type="ECO:0000259" key="6">
    <source>
        <dbReference type="Pfam" id="PF00324"/>
    </source>
</evidence>
<dbReference type="EMBL" id="AOHU01000042">
    <property type="protein sequence ID" value="ELY33323.1"/>
    <property type="molecule type" value="Genomic_DNA"/>
</dbReference>
<dbReference type="InterPro" id="IPR004841">
    <property type="entry name" value="AA-permease/SLC12A_dom"/>
</dbReference>
<dbReference type="PATRIC" id="fig|309800.29.peg.1306"/>
<feature type="transmembrane region" description="Helical" evidence="5">
    <location>
        <begin position="12"/>
        <end position="37"/>
    </location>
</feature>
<protein>
    <submittedName>
        <fullName evidence="7">Cationic amino acid transporter</fullName>
    </submittedName>
</protein>
<feature type="transmembrane region" description="Helical" evidence="5">
    <location>
        <begin position="43"/>
        <end position="64"/>
    </location>
</feature>
<dbReference type="InterPro" id="IPR050367">
    <property type="entry name" value="APC_superfamily"/>
</dbReference>
<organism evidence="7 8">
    <name type="scientific">Haloferax volcanii (strain ATCC 29605 / DSM 3757 / JCM 8879 / NBRC 14742 / NCIMB 2012 / VKM B-1768 / DS2)</name>
    <name type="common">Halobacterium volcanii</name>
    <dbReference type="NCBI Taxonomy" id="309800"/>
    <lineage>
        <taxon>Archaea</taxon>
        <taxon>Methanobacteriati</taxon>
        <taxon>Methanobacteriota</taxon>
        <taxon>Stenosarchaea group</taxon>
        <taxon>Halobacteria</taxon>
        <taxon>Halobacteriales</taxon>
        <taxon>Haloferacaceae</taxon>
        <taxon>Haloferax</taxon>
    </lineage>
</organism>
<dbReference type="Gene3D" id="1.20.1740.10">
    <property type="entry name" value="Amino acid/polyamine transporter I"/>
    <property type="match status" value="1"/>
</dbReference>
<evidence type="ECO:0000256" key="3">
    <source>
        <dbReference type="ARBA" id="ARBA00022989"/>
    </source>
</evidence>
<evidence type="ECO:0000256" key="5">
    <source>
        <dbReference type="SAM" id="Phobius"/>
    </source>
</evidence>
<dbReference type="AlphaFoldDB" id="L9VAC3"/>
<dbReference type="PANTHER" id="PTHR42770">
    <property type="entry name" value="AMINO ACID TRANSPORTER-RELATED"/>
    <property type="match status" value="1"/>
</dbReference>
<name>L9VAC3_HALVD</name>
<evidence type="ECO:0000313" key="7">
    <source>
        <dbReference type="EMBL" id="ELY33323.1"/>
    </source>
</evidence>
<evidence type="ECO:0000256" key="2">
    <source>
        <dbReference type="ARBA" id="ARBA00022692"/>
    </source>
</evidence>
<reference evidence="7 8" key="2">
    <citation type="journal article" date="2014" name="PLoS Genet.">
        <title>Phylogenetically driven sequencing of extremely halophilic archaea reveals strategies for static and dynamic osmo-response.</title>
        <authorList>
            <person name="Becker E.A."/>
            <person name="Seitzer P.M."/>
            <person name="Tritt A."/>
            <person name="Larsen D."/>
            <person name="Krusor M."/>
            <person name="Yao A.I."/>
            <person name="Wu D."/>
            <person name="Madern D."/>
            <person name="Eisen J.A."/>
            <person name="Darling A.E."/>
            <person name="Facciotti M.T."/>
        </authorList>
    </citation>
    <scope>NUCLEOTIDE SEQUENCE [LARGE SCALE GENOMIC DNA]</scope>
    <source>
        <strain evidence="8">ATCC 29605 / DSM 3757 / JCM 8879 / NBRC 14742 / NCIMB 2012 / VKM B-1768 / DS2</strain>
    </source>
</reference>
<keyword evidence="2 5" id="KW-0812">Transmembrane</keyword>
<dbReference type="Proteomes" id="UP000011532">
    <property type="component" value="Unassembled WGS sequence"/>
</dbReference>
<dbReference type="Pfam" id="PF00324">
    <property type="entry name" value="AA_permease"/>
    <property type="match status" value="1"/>
</dbReference>
<sequence length="111" mass="11373">MNDGRSLSRDIGLFGAVSTVVAGTLGAGLFVTLGAASSTTGPSVILVVVLSGLLAMSIALNYGWMATTFPGAAGSYAYVSRAFDSRLPGFVVTWSKWLGYMAADAAVRFLG</sequence>
<comment type="caution">
    <text evidence="7">The sequence shown here is derived from an EMBL/GenBank/DDBJ whole genome shotgun (WGS) entry which is preliminary data.</text>
</comment>
<gene>
    <name evidence="7" type="ORF">C498_06770</name>
</gene>
<proteinExistence type="predicted"/>
<keyword evidence="4 5" id="KW-0472">Membrane</keyword>
<keyword evidence="3 5" id="KW-1133">Transmembrane helix</keyword>
<dbReference type="GO" id="GO:0016020">
    <property type="term" value="C:membrane"/>
    <property type="evidence" value="ECO:0007669"/>
    <property type="project" value="UniProtKB-SubCell"/>
</dbReference>
<evidence type="ECO:0000256" key="1">
    <source>
        <dbReference type="ARBA" id="ARBA00004141"/>
    </source>
</evidence>
<dbReference type="PANTHER" id="PTHR42770:SF11">
    <property type="entry name" value="INNER MEMBRANE TRANSPORT PROTEIN YBAT"/>
    <property type="match status" value="1"/>
</dbReference>
<comment type="subcellular location">
    <subcellularLocation>
        <location evidence="1">Membrane</location>
        <topology evidence="1">Multi-pass membrane protein</topology>
    </subcellularLocation>
</comment>
<reference evidence="8" key="1">
    <citation type="submission" date="2012-11" db="EMBL/GenBank/DDBJ databases">
        <authorList>
            <person name="Becker E.A."/>
            <person name="Seitzer P."/>
            <person name="Tritt A."/>
            <person name="Larsen D."/>
            <person name="Yao A."/>
            <person name="Wu D."/>
            <person name="Darling A."/>
            <person name="Eisen J.A."/>
            <person name="Facciotti M.T."/>
        </authorList>
    </citation>
    <scope>NUCLEOTIDE SEQUENCE [LARGE SCALE GENOMIC DNA]</scope>
    <source>
        <strain evidence="8">ATCC 29605 / DSM 3757 / JCM 8879 / NBRC 14742 / NCIMB 2012 / VKM B-1768 / DS2</strain>
    </source>
</reference>
<evidence type="ECO:0000313" key="8">
    <source>
        <dbReference type="Proteomes" id="UP000011532"/>
    </source>
</evidence>